<proteinExistence type="predicted"/>
<evidence type="ECO:0000313" key="1">
    <source>
        <dbReference type="EMBL" id="GFS54583.1"/>
    </source>
</evidence>
<dbReference type="AlphaFoldDB" id="A0A8X6JRI3"/>
<protein>
    <submittedName>
        <fullName evidence="1">Uncharacterized protein</fullName>
    </submittedName>
</protein>
<accession>A0A8X6JRI3</accession>
<dbReference type="EMBL" id="BMAV01026936">
    <property type="protein sequence ID" value="GFS54583.1"/>
    <property type="molecule type" value="Genomic_DNA"/>
</dbReference>
<name>A0A8X6JRI3_9ARAC</name>
<dbReference type="Proteomes" id="UP000886998">
    <property type="component" value="Unassembled WGS sequence"/>
</dbReference>
<reference evidence="1" key="1">
    <citation type="submission" date="2020-08" db="EMBL/GenBank/DDBJ databases">
        <title>Multicomponent nature underlies the extraordinary mechanical properties of spider dragline silk.</title>
        <authorList>
            <person name="Kono N."/>
            <person name="Nakamura H."/>
            <person name="Mori M."/>
            <person name="Yoshida Y."/>
            <person name="Ohtoshi R."/>
            <person name="Malay A.D."/>
            <person name="Moran D.A.P."/>
            <person name="Tomita M."/>
            <person name="Numata K."/>
            <person name="Arakawa K."/>
        </authorList>
    </citation>
    <scope>NUCLEOTIDE SEQUENCE</scope>
</reference>
<sequence length="100" mass="11944">MRHLLKLLTSLLEALENLDIRRFVRFSIQRTASSYEKYSYRIVETPHEKHSKALHSNDTDVKDNFEPFRLTPEITGFTEEDNENHRAYRREPYFGPCLDV</sequence>
<gene>
    <name evidence="1" type="ORF">TNIN_131201</name>
</gene>
<keyword evidence="2" id="KW-1185">Reference proteome</keyword>
<organism evidence="1 2">
    <name type="scientific">Trichonephila inaurata madagascariensis</name>
    <dbReference type="NCBI Taxonomy" id="2747483"/>
    <lineage>
        <taxon>Eukaryota</taxon>
        <taxon>Metazoa</taxon>
        <taxon>Ecdysozoa</taxon>
        <taxon>Arthropoda</taxon>
        <taxon>Chelicerata</taxon>
        <taxon>Arachnida</taxon>
        <taxon>Araneae</taxon>
        <taxon>Araneomorphae</taxon>
        <taxon>Entelegynae</taxon>
        <taxon>Araneoidea</taxon>
        <taxon>Nephilidae</taxon>
        <taxon>Trichonephila</taxon>
        <taxon>Trichonephila inaurata</taxon>
    </lineage>
</organism>
<evidence type="ECO:0000313" key="2">
    <source>
        <dbReference type="Proteomes" id="UP000886998"/>
    </source>
</evidence>
<comment type="caution">
    <text evidence="1">The sequence shown here is derived from an EMBL/GenBank/DDBJ whole genome shotgun (WGS) entry which is preliminary data.</text>
</comment>